<keyword evidence="9" id="KW-1185">Reference proteome</keyword>
<dbReference type="CDD" id="cd07989">
    <property type="entry name" value="LPLAT_AGPAT-like"/>
    <property type="match status" value="1"/>
</dbReference>
<dbReference type="SUPFAM" id="SSF69593">
    <property type="entry name" value="Glycerol-3-phosphate (1)-acyltransferase"/>
    <property type="match status" value="1"/>
</dbReference>
<dbReference type="AlphaFoldDB" id="A0A4U1C8T8"/>
<dbReference type="GO" id="GO:0006654">
    <property type="term" value="P:phosphatidic acid biosynthetic process"/>
    <property type="evidence" value="ECO:0007669"/>
    <property type="project" value="TreeGrafter"/>
</dbReference>
<sequence length="244" mass="27707">MNKIIGHLLSPLHHFLFFFVLCVFQPIQWVSLKLGGYKAHKKSVDVMNFFLLFSYYALGCSIKFKMTEQLPKNRPIIFVANHQSMYDIPPLIWFLRDYHAKFISKIELTKNIPSISFNLRHGGGANIDRKDSKQAVGEILKLGERMHKNNWSALIFAEGTRSKDGKMKDFQVGGIATILKKAPNALIVPVAIENSWKIVRNGLLWLDAFHPVKFTVLKPIEPAGKPFEDSVKEAEMAVKAIVEA</sequence>
<dbReference type="InterPro" id="IPR002123">
    <property type="entry name" value="Plipid/glycerol_acylTrfase"/>
</dbReference>
<dbReference type="SMART" id="SM00563">
    <property type="entry name" value="PlsC"/>
    <property type="match status" value="1"/>
</dbReference>
<comment type="caution">
    <text evidence="8">The sequence shown here is derived from an EMBL/GenBank/DDBJ whole genome shotgun (WGS) entry which is preliminary data.</text>
</comment>
<keyword evidence="6" id="KW-0472">Membrane</keyword>
<dbReference type="PANTHER" id="PTHR10434">
    <property type="entry name" value="1-ACYL-SN-GLYCEROL-3-PHOSPHATE ACYLTRANSFERASE"/>
    <property type="match status" value="1"/>
</dbReference>
<dbReference type="EMBL" id="SWBP01000001">
    <property type="protein sequence ID" value="TKC00837.1"/>
    <property type="molecule type" value="Genomic_DNA"/>
</dbReference>
<keyword evidence="4" id="KW-0443">Lipid metabolism</keyword>
<dbReference type="RefSeq" id="WP_136825043.1">
    <property type="nucleotide sequence ID" value="NZ_SWBP01000001.1"/>
</dbReference>
<evidence type="ECO:0000256" key="1">
    <source>
        <dbReference type="ARBA" id="ARBA00005189"/>
    </source>
</evidence>
<keyword evidence="6" id="KW-0812">Transmembrane</keyword>
<evidence type="ECO:0000256" key="5">
    <source>
        <dbReference type="ARBA" id="ARBA00023315"/>
    </source>
</evidence>
<keyword evidence="5 8" id="KW-0012">Acyltransferase</keyword>
<evidence type="ECO:0000256" key="3">
    <source>
        <dbReference type="ARBA" id="ARBA00022679"/>
    </source>
</evidence>
<dbReference type="Proteomes" id="UP000308181">
    <property type="component" value="Unassembled WGS sequence"/>
</dbReference>
<keyword evidence="3 8" id="KW-0808">Transferase</keyword>
<dbReference type="GO" id="GO:0003841">
    <property type="term" value="F:1-acylglycerol-3-phosphate O-acyltransferase activity"/>
    <property type="evidence" value="ECO:0007669"/>
    <property type="project" value="TreeGrafter"/>
</dbReference>
<name>A0A4U1C8T8_9SPHI</name>
<reference evidence="8 9" key="1">
    <citation type="submission" date="2019-04" db="EMBL/GenBank/DDBJ databases">
        <title>Pedobacter sp. AR-3-17 sp. nov., isolated from Arctic soil.</title>
        <authorList>
            <person name="Dahal R.H."/>
            <person name="Kim D.-U."/>
        </authorList>
    </citation>
    <scope>NUCLEOTIDE SEQUENCE [LARGE SCALE GENOMIC DNA]</scope>
    <source>
        <strain evidence="8 9">AR-3-17</strain>
    </source>
</reference>
<feature type="transmembrane region" description="Helical" evidence="6">
    <location>
        <begin position="12"/>
        <end position="31"/>
    </location>
</feature>
<comment type="pathway">
    <text evidence="1">Lipid metabolism.</text>
</comment>
<protein>
    <submittedName>
        <fullName evidence="8">1-acyl-sn-glycerol-3-phosphate acyltransferase</fullName>
    </submittedName>
</protein>
<proteinExistence type="predicted"/>
<feature type="domain" description="Phospholipid/glycerol acyltransferase" evidence="7">
    <location>
        <begin position="76"/>
        <end position="195"/>
    </location>
</feature>
<organism evidence="8 9">
    <name type="scientific">Pedobacter cryophilus</name>
    <dbReference type="NCBI Taxonomy" id="2571271"/>
    <lineage>
        <taxon>Bacteria</taxon>
        <taxon>Pseudomonadati</taxon>
        <taxon>Bacteroidota</taxon>
        <taxon>Sphingobacteriia</taxon>
        <taxon>Sphingobacteriales</taxon>
        <taxon>Sphingobacteriaceae</taxon>
        <taxon>Pedobacter</taxon>
    </lineage>
</organism>
<dbReference type="Pfam" id="PF01553">
    <property type="entry name" value="Acyltransferase"/>
    <property type="match status" value="1"/>
</dbReference>
<dbReference type="OrthoDB" id="9803035at2"/>
<accession>A0A4U1C8T8</accession>
<keyword evidence="6" id="KW-1133">Transmembrane helix</keyword>
<dbReference type="PANTHER" id="PTHR10434:SF64">
    <property type="entry name" value="1-ACYL-SN-GLYCEROL-3-PHOSPHATE ACYLTRANSFERASE-RELATED"/>
    <property type="match status" value="1"/>
</dbReference>
<keyword evidence="2" id="KW-0444">Lipid biosynthesis</keyword>
<evidence type="ECO:0000313" key="8">
    <source>
        <dbReference type="EMBL" id="TKC00837.1"/>
    </source>
</evidence>
<feature type="transmembrane region" description="Helical" evidence="6">
    <location>
        <begin position="46"/>
        <end position="64"/>
    </location>
</feature>
<evidence type="ECO:0000256" key="2">
    <source>
        <dbReference type="ARBA" id="ARBA00022516"/>
    </source>
</evidence>
<evidence type="ECO:0000259" key="7">
    <source>
        <dbReference type="SMART" id="SM00563"/>
    </source>
</evidence>
<evidence type="ECO:0000313" key="9">
    <source>
        <dbReference type="Proteomes" id="UP000308181"/>
    </source>
</evidence>
<evidence type="ECO:0000256" key="6">
    <source>
        <dbReference type="SAM" id="Phobius"/>
    </source>
</evidence>
<gene>
    <name evidence="8" type="ORF">FA046_03945</name>
</gene>
<evidence type="ECO:0000256" key="4">
    <source>
        <dbReference type="ARBA" id="ARBA00023098"/>
    </source>
</evidence>